<sequence length="292" mass="33002">MNNFGAQSMVACLKKVLMKSPQKFMSKVDLQKWNYASPLDQDFINENYNEFYNIIKNSGAEIVDLKLINENAELCDSIFTHDPSLVLKEGAIILNMGKKLRRKETEEHINFYNKEQIPIIGKIINNGSVEGGDCLWINNKTLLVGESDRTNKSGINQLSGILNKHNILLIPIKLPKYDNEKSCFHLMSLISMLDDDLAIGCMSLLPLDLINLLNKNNIKVIEIPEDEYFDSKTLAVNILALSPRNLVAMKGYPKTIDLLYKYGCQINLFSGSELCIKAEGGPTCLTRPIWRE</sequence>
<dbReference type="PANTHER" id="PTHR47271:SF2">
    <property type="entry name" value="ARGININE DEIMINASE"/>
    <property type="match status" value="1"/>
</dbReference>
<proteinExistence type="predicted"/>
<dbReference type="Gene3D" id="3.75.10.10">
    <property type="entry name" value="L-arginine/glycine Amidinotransferase, Chain A"/>
    <property type="match status" value="1"/>
</dbReference>
<dbReference type="GO" id="GO:0019546">
    <property type="term" value="P:L-arginine deiminase pathway"/>
    <property type="evidence" value="ECO:0007669"/>
    <property type="project" value="TreeGrafter"/>
</dbReference>
<evidence type="ECO:0000313" key="1">
    <source>
        <dbReference type="EMBL" id="SVC57521.1"/>
    </source>
</evidence>
<name>A0A382ND69_9ZZZZ</name>
<reference evidence="1" key="1">
    <citation type="submission" date="2018-05" db="EMBL/GenBank/DDBJ databases">
        <authorList>
            <person name="Lanie J.A."/>
            <person name="Ng W.-L."/>
            <person name="Kazmierczak K.M."/>
            <person name="Andrzejewski T.M."/>
            <person name="Davidsen T.M."/>
            <person name="Wayne K.J."/>
            <person name="Tettelin H."/>
            <person name="Glass J.I."/>
            <person name="Rusch D."/>
            <person name="Podicherti R."/>
            <person name="Tsui H.-C.T."/>
            <person name="Winkler M.E."/>
        </authorList>
    </citation>
    <scope>NUCLEOTIDE SEQUENCE</scope>
</reference>
<dbReference type="PANTHER" id="PTHR47271">
    <property type="entry name" value="ARGININE DEIMINASE"/>
    <property type="match status" value="1"/>
</dbReference>
<evidence type="ECO:0008006" key="2">
    <source>
        <dbReference type="Google" id="ProtNLM"/>
    </source>
</evidence>
<organism evidence="1">
    <name type="scientific">marine metagenome</name>
    <dbReference type="NCBI Taxonomy" id="408172"/>
    <lineage>
        <taxon>unclassified sequences</taxon>
        <taxon>metagenomes</taxon>
        <taxon>ecological metagenomes</taxon>
    </lineage>
</organism>
<dbReference type="Pfam" id="PF02274">
    <property type="entry name" value="ADI"/>
    <property type="match status" value="2"/>
</dbReference>
<dbReference type="GO" id="GO:0016990">
    <property type="term" value="F:arginine deiminase activity"/>
    <property type="evidence" value="ECO:0007669"/>
    <property type="project" value="TreeGrafter"/>
</dbReference>
<gene>
    <name evidence="1" type="ORF">METZ01_LOCUS310375</name>
</gene>
<dbReference type="EMBL" id="UINC01098756">
    <property type="protein sequence ID" value="SVC57521.1"/>
    <property type="molecule type" value="Genomic_DNA"/>
</dbReference>
<dbReference type="SUPFAM" id="SSF55909">
    <property type="entry name" value="Pentein"/>
    <property type="match status" value="1"/>
</dbReference>
<protein>
    <recommendedName>
        <fullName evidence="2">Amidinotransferase</fullName>
    </recommendedName>
</protein>
<dbReference type="AlphaFoldDB" id="A0A382ND69"/>
<accession>A0A382ND69</accession>